<evidence type="ECO:0000256" key="3">
    <source>
        <dbReference type="ARBA" id="ARBA00022837"/>
    </source>
</evidence>
<evidence type="ECO:0000259" key="5">
    <source>
        <dbReference type="PROSITE" id="PS50222"/>
    </source>
</evidence>
<dbReference type="Pfam" id="PF13499">
    <property type="entry name" value="EF-hand_7"/>
    <property type="match status" value="2"/>
</dbReference>
<evidence type="ECO:0000256" key="1">
    <source>
        <dbReference type="ARBA" id="ARBA00022723"/>
    </source>
</evidence>
<feature type="domain" description="EF-hand" evidence="5">
    <location>
        <begin position="41"/>
        <end position="76"/>
    </location>
</feature>
<dbReference type="InterPro" id="IPR018247">
    <property type="entry name" value="EF_Hand_1_Ca_BS"/>
</dbReference>
<evidence type="ECO:0000313" key="7">
    <source>
        <dbReference type="Proteomes" id="UP000825935"/>
    </source>
</evidence>
<dbReference type="PROSITE" id="PS50222">
    <property type="entry name" value="EF_HAND_2"/>
    <property type="match status" value="3"/>
</dbReference>
<keyword evidence="7" id="KW-1185">Reference proteome</keyword>
<sequence length="202" mass="22863">MEPSMDDLWYYGIRSPIETPPTDENGASSRVSPPPGDRVGADVHELHRVFDAMDADHDGKLSGKEISAWMQKLGLSTSEKSMLHLMALRDNRKRGSLDFQGFVGLNRDSVPEDETEASNKEASRQKILMEAFEIFDKDHDGLISPKELCRTLEDLGLMDNRQEDSEYVNMIKQNDFDGDGQINFTDFENMMNHKDGKSDKCT</sequence>
<dbReference type="InterPro" id="IPR002048">
    <property type="entry name" value="EF_hand_dom"/>
</dbReference>
<evidence type="ECO:0000256" key="2">
    <source>
        <dbReference type="ARBA" id="ARBA00022737"/>
    </source>
</evidence>
<proteinExistence type="predicted"/>
<dbReference type="FunFam" id="1.10.238.10:FF:000001">
    <property type="entry name" value="Calmodulin 1"/>
    <property type="match status" value="1"/>
</dbReference>
<dbReference type="SMART" id="SM00054">
    <property type="entry name" value="EFh"/>
    <property type="match status" value="3"/>
</dbReference>
<feature type="domain" description="EF-hand" evidence="5">
    <location>
        <begin position="162"/>
        <end position="197"/>
    </location>
</feature>
<dbReference type="PANTHER" id="PTHR10891">
    <property type="entry name" value="EF-HAND CALCIUM-BINDING DOMAIN CONTAINING PROTEIN"/>
    <property type="match status" value="1"/>
</dbReference>
<organism evidence="6 7">
    <name type="scientific">Ceratopteris richardii</name>
    <name type="common">Triangle waterfern</name>
    <dbReference type="NCBI Taxonomy" id="49495"/>
    <lineage>
        <taxon>Eukaryota</taxon>
        <taxon>Viridiplantae</taxon>
        <taxon>Streptophyta</taxon>
        <taxon>Embryophyta</taxon>
        <taxon>Tracheophyta</taxon>
        <taxon>Polypodiopsida</taxon>
        <taxon>Polypodiidae</taxon>
        <taxon>Polypodiales</taxon>
        <taxon>Pteridineae</taxon>
        <taxon>Pteridaceae</taxon>
        <taxon>Parkerioideae</taxon>
        <taxon>Ceratopteris</taxon>
    </lineage>
</organism>
<name>A0A8T2TN37_CERRI</name>
<dbReference type="GO" id="GO:0005509">
    <property type="term" value="F:calcium ion binding"/>
    <property type="evidence" value="ECO:0007669"/>
    <property type="project" value="InterPro"/>
</dbReference>
<feature type="domain" description="EF-hand" evidence="5">
    <location>
        <begin position="123"/>
        <end position="158"/>
    </location>
</feature>
<gene>
    <name evidence="6" type="ORF">KP509_12G027000</name>
</gene>
<dbReference type="InterPro" id="IPR011992">
    <property type="entry name" value="EF-hand-dom_pair"/>
</dbReference>
<dbReference type="PROSITE" id="PS00018">
    <property type="entry name" value="EF_HAND_1"/>
    <property type="match status" value="3"/>
</dbReference>
<reference evidence="6" key="1">
    <citation type="submission" date="2021-08" db="EMBL/GenBank/DDBJ databases">
        <title>WGS assembly of Ceratopteris richardii.</title>
        <authorList>
            <person name="Marchant D.B."/>
            <person name="Chen G."/>
            <person name="Jenkins J."/>
            <person name="Shu S."/>
            <person name="Leebens-Mack J."/>
            <person name="Grimwood J."/>
            <person name="Schmutz J."/>
            <person name="Soltis P."/>
            <person name="Soltis D."/>
            <person name="Chen Z.-H."/>
        </authorList>
    </citation>
    <scope>NUCLEOTIDE SEQUENCE</scope>
    <source>
        <strain evidence="6">Whitten #5841</strain>
        <tissue evidence="6">Leaf</tissue>
    </source>
</reference>
<dbReference type="OrthoDB" id="26525at2759"/>
<feature type="region of interest" description="Disordered" evidence="4">
    <location>
        <begin position="12"/>
        <end position="41"/>
    </location>
</feature>
<dbReference type="CDD" id="cd00051">
    <property type="entry name" value="EFh"/>
    <property type="match status" value="1"/>
</dbReference>
<dbReference type="Proteomes" id="UP000825935">
    <property type="component" value="Chromosome 12"/>
</dbReference>
<protein>
    <recommendedName>
        <fullName evidence="5">EF-hand domain-containing protein</fullName>
    </recommendedName>
</protein>
<dbReference type="AlphaFoldDB" id="A0A8T2TN37"/>
<evidence type="ECO:0000256" key="4">
    <source>
        <dbReference type="SAM" id="MobiDB-lite"/>
    </source>
</evidence>
<dbReference type="SUPFAM" id="SSF47473">
    <property type="entry name" value="EF-hand"/>
    <property type="match status" value="1"/>
</dbReference>
<keyword evidence="2" id="KW-0677">Repeat</keyword>
<evidence type="ECO:0000313" key="6">
    <source>
        <dbReference type="EMBL" id="KAH7422814.1"/>
    </source>
</evidence>
<keyword evidence="1" id="KW-0479">Metal-binding</keyword>
<comment type="caution">
    <text evidence="6">The sequence shown here is derived from an EMBL/GenBank/DDBJ whole genome shotgun (WGS) entry which is preliminary data.</text>
</comment>
<keyword evidence="3" id="KW-0106">Calcium</keyword>
<dbReference type="InterPro" id="IPR039647">
    <property type="entry name" value="EF_hand_pair_protein_CML-like"/>
</dbReference>
<dbReference type="EMBL" id="CM035417">
    <property type="protein sequence ID" value="KAH7422814.1"/>
    <property type="molecule type" value="Genomic_DNA"/>
</dbReference>
<dbReference type="Gene3D" id="1.10.238.10">
    <property type="entry name" value="EF-hand"/>
    <property type="match status" value="2"/>
</dbReference>
<accession>A0A8T2TN37</accession>